<proteinExistence type="predicted"/>
<evidence type="ECO:0000313" key="2">
    <source>
        <dbReference type="EMBL" id="DAF52669.1"/>
    </source>
</evidence>
<protein>
    <submittedName>
        <fullName evidence="2">Uncharacterized protein</fullName>
    </submittedName>
</protein>
<accession>A0A8S5SNN0</accession>
<organism evidence="2">
    <name type="scientific">Siphoviridae sp. ctnR613</name>
    <dbReference type="NCBI Taxonomy" id="2827939"/>
    <lineage>
        <taxon>Viruses</taxon>
        <taxon>Duplodnaviria</taxon>
        <taxon>Heunggongvirae</taxon>
        <taxon>Uroviricota</taxon>
        <taxon>Caudoviricetes</taxon>
    </lineage>
</organism>
<keyword evidence="1" id="KW-0472">Membrane</keyword>
<name>A0A8S5SNN0_9CAUD</name>
<evidence type="ECO:0000256" key="1">
    <source>
        <dbReference type="SAM" id="Phobius"/>
    </source>
</evidence>
<feature type="transmembrane region" description="Helical" evidence="1">
    <location>
        <begin position="38"/>
        <end position="56"/>
    </location>
</feature>
<sequence length="69" mass="8408">MMFCFVLTCCIGYNIIILPKNNFVNTFYNFFYKKNKKMYIFAKNVVFFIKNVVFIIDKFNFTCYNTINH</sequence>
<dbReference type="EMBL" id="BK032640">
    <property type="protein sequence ID" value="DAF52669.1"/>
    <property type="molecule type" value="Genomic_DNA"/>
</dbReference>
<reference evidence="2" key="1">
    <citation type="journal article" date="2021" name="Proc. Natl. Acad. Sci. U.S.A.">
        <title>A Catalog of Tens of Thousands of Viruses from Human Metagenomes Reveals Hidden Associations with Chronic Diseases.</title>
        <authorList>
            <person name="Tisza M.J."/>
            <person name="Buck C.B."/>
        </authorList>
    </citation>
    <scope>NUCLEOTIDE SEQUENCE</scope>
    <source>
        <strain evidence="2">CtnR613</strain>
    </source>
</reference>
<keyword evidence="1" id="KW-1133">Transmembrane helix</keyword>
<keyword evidence="1" id="KW-0812">Transmembrane</keyword>